<proteinExistence type="predicted"/>
<accession>A0A9N9IZG4</accession>
<protein>
    <submittedName>
        <fullName evidence="1">7575_t:CDS:1</fullName>
    </submittedName>
</protein>
<keyword evidence="2" id="KW-1185">Reference proteome</keyword>
<evidence type="ECO:0000313" key="2">
    <source>
        <dbReference type="Proteomes" id="UP000789508"/>
    </source>
</evidence>
<reference evidence="1" key="1">
    <citation type="submission" date="2021-06" db="EMBL/GenBank/DDBJ databases">
        <authorList>
            <person name="Kallberg Y."/>
            <person name="Tangrot J."/>
            <person name="Rosling A."/>
        </authorList>
    </citation>
    <scope>NUCLEOTIDE SEQUENCE</scope>
    <source>
        <strain evidence="1">FL130A</strain>
    </source>
</reference>
<dbReference type="Proteomes" id="UP000789508">
    <property type="component" value="Unassembled WGS sequence"/>
</dbReference>
<sequence>DKKKTTKIGFQETEKKRGEQVEKVKVRVARKFKDKKVEKGTSCQSCEERKERYICSACRQTEPQEDKTLEFYPSLMKKKYLYRGATIIRDKLPVQFRTEFDQLLPQLKLNANEQELITKAEKFLADFLAEKGGKQDHID</sequence>
<dbReference type="AlphaFoldDB" id="A0A9N9IZG4"/>
<organism evidence="1 2">
    <name type="scientific">Ambispora leptoticha</name>
    <dbReference type="NCBI Taxonomy" id="144679"/>
    <lineage>
        <taxon>Eukaryota</taxon>
        <taxon>Fungi</taxon>
        <taxon>Fungi incertae sedis</taxon>
        <taxon>Mucoromycota</taxon>
        <taxon>Glomeromycotina</taxon>
        <taxon>Glomeromycetes</taxon>
        <taxon>Archaeosporales</taxon>
        <taxon>Ambisporaceae</taxon>
        <taxon>Ambispora</taxon>
    </lineage>
</organism>
<name>A0A9N9IZG4_9GLOM</name>
<feature type="non-terminal residue" evidence="1">
    <location>
        <position position="1"/>
    </location>
</feature>
<comment type="caution">
    <text evidence="1">The sequence shown here is derived from an EMBL/GenBank/DDBJ whole genome shotgun (WGS) entry which is preliminary data.</text>
</comment>
<evidence type="ECO:0000313" key="1">
    <source>
        <dbReference type="EMBL" id="CAG8754943.1"/>
    </source>
</evidence>
<gene>
    <name evidence="1" type="ORF">ALEPTO_LOCUS13438</name>
</gene>
<dbReference type="EMBL" id="CAJVPS010042960">
    <property type="protein sequence ID" value="CAG8754943.1"/>
    <property type="molecule type" value="Genomic_DNA"/>
</dbReference>